<dbReference type="AlphaFoldDB" id="A0A482Y5E4"/>
<name>A0A482Y5E4_9EURY</name>
<organism evidence="1 2">
    <name type="scientific">Natrinema hispanicum</name>
    <dbReference type="NCBI Taxonomy" id="392421"/>
    <lineage>
        <taxon>Archaea</taxon>
        <taxon>Methanobacteriati</taxon>
        <taxon>Methanobacteriota</taxon>
        <taxon>Stenosarchaea group</taxon>
        <taxon>Halobacteria</taxon>
        <taxon>Halobacteriales</taxon>
        <taxon>Natrialbaceae</taxon>
        <taxon>Natrinema</taxon>
    </lineage>
</organism>
<comment type="caution">
    <text evidence="1">The sequence shown here is derived from an EMBL/GenBank/DDBJ whole genome shotgun (WGS) entry which is preliminary data.</text>
</comment>
<sequence>MCLLSCGVVALNMDGVLNETTNKIHRHETGCSDFRTTCGATIHVAHDNLRLIAIERAVTDADVTKCGRCFADGSGY</sequence>
<dbReference type="Proteomes" id="UP000291097">
    <property type="component" value="Unassembled WGS sequence"/>
</dbReference>
<reference evidence="1 2" key="1">
    <citation type="submission" date="2019-02" db="EMBL/GenBank/DDBJ databases">
        <title>Genomic Encyclopedia of Archaeal and Bacterial Type Strains, Phase II (KMG-II): from individual species to whole genera.</title>
        <authorList>
            <person name="Goeker M."/>
        </authorList>
    </citation>
    <scope>NUCLEOTIDE SEQUENCE [LARGE SCALE GENOMIC DNA]</scope>
    <source>
        <strain evidence="1 2">DSM 18328</strain>
    </source>
</reference>
<gene>
    <name evidence="1" type="ORF">BDK88_2592</name>
</gene>
<accession>A0A482Y5E4</accession>
<proteinExistence type="predicted"/>
<protein>
    <submittedName>
        <fullName evidence="1">Uncharacterized protein</fullName>
    </submittedName>
</protein>
<dbReference type="EMBL" id="SHMP01000005">
    <property type="protein sequence ID" value="RZV08522.1"/>
    <property type="molecule type" value="Genomic_DNA"/>
</dbReference>
<evidence type="ECO:0000313" key="1">
    <source>
        <dbReference type="EMBL" id="RZV08522.1"/>
    </source>
</evidence>
<evidence type="ECO:0000313" key="2">
    <source>
        <dbReference type="Proteomes" id="UP000291097"/>
    </source>
</evidence>